<sequence>MERKLSLYEIIKQEIFRIAWRIQYRAKVLKKREVFFNTIEPANHCLLRM</sequence>
<reference evidence="2" key="1">
    <citation type="journal article" date="2019" name="Int. J. Syst. Evol. Microbiol.">
        <title>The Global Catalogue of Microorganisms (GCM) 10K type strain sequencing project: providing services to taxonomists for standard genome sequencing and annotation.</title>
        <authorList>
            <consortium name="The Broad Institute Genomics Platform"/>
            <consortium name="The Broad Institute Genome Sequencing Center for Infectious Disease"/>
            <person name="Wu L."/>
            <person name="Ma J."/>
        </authorList>
    </citation>
    <scope>NUCLEOTIDE SEQUENCE [LARGE SCALE GENOMIC DNA]</scope>
    <source>
        <strain evidence="2">GH52</strain>
    </source>
</reference>
<proteinExistence type="predicted"/>
<dbReference type="EMBL" id="JBHUHO010000013">
    <property type="protein sequence ID" value="MFD2115133.1"/>
    <property type="molecule type" value="Genomic_DNA"/>
</dbReference>
<dbReference type="Proteomes" id="UP001597362">
    <property type="component" value="Unassembled WGS sequence"/>
</dbReference>
<organism evidence="1 2">
    <name type="scientific">Paenibacillus yanchengensis</name>
    <dbReference type="NCBI Taxonomy" id="2035833"/>
    <lineage>
        <taxon>Bacteria</taxon>
        <taxon>Bacillati</taxon>
        <taxon>Bacillota</taxon>
        <taxon>Bacilli</taxon>
        <taxon>Bacillales</taxon>
        <taxon>Paenibacillaceae</taxon>
        <taxon>Paenibacillus</taxon>
    </lineage>
</organism>
<evidence type="ECO:0000313" key="2">
    <source>
        <dbReference type="Proteomes" id="UP001597362"/>
    </source>
</evidence>
<accession>A0ABW4YHG5</accession>
<comment type="caution">
    <text evidence="1">The sequence shown here is derived from an EMBL/GenBank/DDBJ whole genome shotgun (WGS) entry which is preliminary data.</text>
</comment>
<dbReference type="RefSeq" id="WP_377770158.1">
    <property type="nucleotide sequence ID" value="NZ_JBHUHO010000013.1"/>
</dbReference>
<evidence type="ECO:0000313" key="1">
    <source>
        <dbReference type="EMBL" id="MFD2115133.1"/>
    </source>
</evidence>
<keyword evidence="2" id="KW-1185">Reference proteome</keyword>
<protein>
    <submittedName>
        <fullName evidence="1">Uncharacterized protein</fullName>
    </submittedName>
</protein>
<gene>
    <name evidence="1" type="ORF">ACFSJH_05210</name>
</gene>
<name>A0ABW4YHG5_9BACL</name>